<organism evidence="1 2">
    <name type="scientific">Candidatus Entotheonella gemina</name>
    <dbReference type="NCBI Taxonomy" id="1429439"/>
    <lineage>
        <taxon>Bacteria</taxon>
        <taxon>Pseudomonadati</taxon>
        <taxon>Nitrospinota/Tectimicrobiota group</taxon>
        <taxon>Candidatus Tectimicrobiota</taxon>
        <taxon>Candidatus Entotheonellia</taxon>
        <taxon>Candidatus Entotheonellales</taxon>
        <taxon>Candidatus Entotheonellaceae</taxon>
        <taxon>Candidatus Entotheonella</taxon>
    </lineage>
</organism>
<comment type="caution">
    <text evidence="1">The sequence shown here is derived from an EMBL/GenBank/DDBJ whole genome shotgun (WGS) entry which is preliminary data.</text>
</comment>
<reference evidence="1 2" key="1">
    <citation type="journal article" date="2014" name="Nature">
        <title>An environmental bacterial taxon with a large and distinct metabolic repertoire.</title>
        <authorList>
            <person name="Wilson M.C."/>
            <person name="Mori T."/>
            <person name="Ruckert C."/>
            <person name="Uria A.R."/>
            <person name="Helf M.J."/>
            <person name="Takada K."/>
            <person name="Gernert C."/>
            <person name="Steffens U.A."/>
            <person name="Heycke N."/>
            <person name="Schmitt S."/>
            <person name="Rinke C."/>
            <person name="Helfrich E.J."/>
            <person name="Brachmann A.O."/>
            <person name="Gurgui C."/>
            <person name="Wakimoto T."/>
            <person name="Kracht M."/>
            <person name="Crusemann M."/>
            <person name="Hentschel U."/>
            <person name="Abe I."/>
            <person name="Matsunaga S."/>
            <person name="Kalinowski J."/>
            <person name="Takeyama H."/>
            <person name="Piel J."/>
        </authorList>
    </citation>
    <scope>NUCLEOTIDE SEQUENCE [LARGE SCALE GENOMIC DNA]</scope>
    <source>
        <strain evidence="2">TSY2</strain>
    </source>
</reference>
<evidence type="ECO:0000313" key="1">
    <source>
        <dbReference type="EMBL" id="ETX04603.1"/>
    </source>
</evidence>
<dbReference type="AlphaFoldDB" id="W4M352"/>
<dbReference type="Proteomes" id="UP000019140">
    <property type="component" value="Unassembled WGS sequence"/>
</dbReference>
<dbReference type="EMBL" id="AZHX01001180">
    <property type="protein sequence ID" value="ETX04603.1"/>
    <property type="molecule type" value="Genomic_DNA"/>
</dbReference>
<proteinExistence type="predicted"/>
<gene>
    <name evidence="1" type="ORF">ETSY2_27855</name>
</gene>
<protein>
    <recommendedName>
        <fullName evidence="3">DUF4258 domain-containing protein</fullName>
    </recommendedName>
</protein>
<accession>W4M352</accession>
<dbReference type="HOGENOM" id="CLU_3197443_0_0_7"/>
<evidence type="ECO:0008006" key="3">
    <source>
        <dbReference type="Google" id="ProtNLM"/>
    </source>
</evidence>
<keyword evidence="2" id="KW-1185">Reference proteome</keyword>
<name>W4M352_9BACT</name>
<evidence type="ECO:0000313" key="2">
    <source>
        <dbReference type="Proteomes" id="UP000019140"/>
    </source>
</evidence>
<sequence length="45" mass="5067">MDRTTVSRSSGRLALFGEIPDGDLIFVVYTEIDATTVYVHTAYWV</sequence>